<protein>
    <recommendedName>
        <fullName evidence="2 13">Mitogen-activated protein kinase</fullName>
        <ecNumber evidence="2 13">2.7.11.24</ecNumber>
    </recommendedName>
</protein>
<evidence type="ECO:0000256" key="1">
    <source>
        <dbReference type="ARBA" id="ARBA00008832"/>
    </source>
</evidence>
<feature type="binding site" evidence="11">
    <location>
        <position position="107"/>
    </location>
    <ligand>
        <name>ATP</name>
        <dbReference type="ChEBI" id="CHEBI:30616"/>
    </ligand>
</feature>
<comment type="cofactor">
    <cofactor evidence="13">
        <name>Mg(2+)</name>
        <dbReference type="ChEBI" id="CHEBI:18420"/>
    </cofactor>
</comment>
<keyword evidence="8 11" id="KW-0067">ATP-binding</keyword>
<reference evidence="15 16" key="1">
    <citation type="submission" date="2024-09" db="EMBL/GenBank/DDBJ databases">
        <title>Chromosome-scale assembly of Riccia fluitans.</title>
        <authorList>
            <person name="Paukszto L."/>
            <person name="Sawicki J."/>
            <person name="Karawczyk K."/>
            <person name="Piernik-Szablinska J."/>
            <person name="Szczecinska M."/>
            <person name="Mazdziarz M."/>
        </authorList>
    </citation>
    <scope>NUCLEOTIDE SEQUENCE [LARGE SCALE GENOMIC DNA]</scope>
    <source>
        <strain evidence="15">Rf_01</strain>
        <tissue evidence="15">Aerial parts of the thallus</tissue>
    </source>
</reference>
<dbReference type="InterPro" id="IPR008271">
    <property type="entry name" value="Ser/Thr_kinase_AS"/>
</dbReference>
<comment type="activity regulation">
    <text evidence="13">Activated by threonine and tyrosine phosphorylation.</text>
</comment>
<dbReference type="InterPro" id="IPR050117">
    <property type="entry name" value="MAPK"/>
</dbReference>
<organism evidence="15 16">
    <name type="scientific">Riccia fluitans</name>
    <dbReference type="NCBI Taxonomy" id="41844"/>
    <lineage>
        <taxon>Eukaryota</taxon>
        <taxon>Viridiplantae</taxon>
        <taxon>Streptophyta</taxon>
        <taxon>Embryophyta</taxon>
        <taxon>Marchantiophyta</taxon>
        <taxon>Marchantiopsida</taxon>
        <taxon>Marchantiidae</taxon>
        <taxon>Marchantiales</taxon>
        <taxon>Ricciaceae</taxon>
        <taxon>Riccia</taxon>
    </lineage>
</organism>
<evidence type="ECO:0000256" key="11">
    <source>
        <dbReference type="PROSITE-ProRule" id="PRU10141"/>
    </source>
</evidence>
<keyword evidence="4" id="KW-0597">Phosphoprotein</keyword>
<dbReference type="PROSITE" id="PS50011">
    <property type="entry name" value="PROTEIN_KINASE_DOM"/>
    <property type="match status" value="1"/>
</dbReference>
<evidence type="ECO:0000256" key="13">
    <source>
        <dbReference type="RuleBase" id="RU361165"/>
    </source>
</evidence>
<sequence>MRRRGTNEGRREGKGREGLKMCRAEEEAERVWLKEPAKQGRSRKYMATKVDPPNGICPPGKHHYLLWRSVFEIDTKYIPIKPIGKGAYGVVCSARNAETGEKIAIKKITNAFENTTDARRTLREIRLLRHLFHENIIAVKDIMKPVERYNFNDVYLVYELMDTDLHQIIRSSQALTDDHCQYFIYQLLRGLKYVHTANVLHRDLKPSNLLLNASCDLKICDFGLARTGSDKGQFMTEYVVTRWYRAPELLLSCEEYTSAIDMWSVGCIFAELLGRKPIFPGKDYIHQLKLIINIIGSPEENDLHFINSQKARSYIRSLPFQPRVSLARLYPRANPLAINLIDRMLVFDPRKRVTVTEALEHPYLSMLHDATVEPSAPAPFEFDFEEEDLKEDALRDKVWNEMLYYHPEAANET</sequence>
<dbReference type="FunFam" id="1.10.510.10:FF:000206">
    <property type="entry name" value="Mitogen-activated protein kinase"/>
    <property type="match status" value="1"/>
</dbReference>
<dbReference type="PROSITE" id="PS00108">
    <property type="entry name" value="PROTEIN_KINASE_ST"/>
    <property type="match status" value="1"/>
</dbReference>
<keyword evidence="13" id="KW-0460">Magnesium</keyword>
<gene>
    <name evidence="15" type="ORF">R1flu_000052</name>
</gene>
<dbReference type="InterPro" id="IPR000719">
    <property type="entry name" value="Prot_kinase_dom"/>
</dbReference>
<evidence type="ECO:0000256" key="3">
    <source>
        <dbReference type="ARBA" id="ARBA00022527"/>
    </source>
</evidence>
<evidence type="ECO:0000256" key="4">
    <source>
        <dbReference type="ARBA" id="ARBA00022553"/>
    </source>
</evidence>
<dbReference type="FunFam" id="3.30.200.20:FF:000046">
    <property type="entry name" value="Mitogen-activated protein kinase"/>
    <property type="match status" value="1"/>
</dbReference>
<comment type="similarity">
    <text evidence="1">Belongs to the protein kinase superfamily. CMGC Ser/Thr protein kinase family. MAP kinase subfamily.</text>
</comment>
<dbReference type="GO" id="GO:0005524">
    <property type="term" value="F:ATP binding"/>
    <property type="evidence" value="ECO:0007669"/>
    <property type="project" value="UniProtKB-UniRule"/>
</dbReference>
<dbReference type="Gene3D" id="1.10.510.10">
    <property type="entry name" value="Transferase(Phosphotransferase) domain 1"/>
    <property type="match status" value="1"/>
</dbReference>
<dbReference type="EC" id="2.7.11.24" evidence="2 13"/>
<dbReference type="Proteomes" id="UP001605036">
    <property type="component" value="Unassembled WGS sequence"/>
</dbReference>
<evidence type="ECO:0000256" key="8">
    <source>
        <dbReference type="ARBA" id="ARBA00022840"/>
    </source>
</evidence>
<comment type="caution">
    <text evidence="15">The sequence shown here is derived from an EMBL/GenBank/DDBJ whole genome shotgun (WGS) entry which is preliminary data.</text>
</comment>
<accession>A0ABD1Y2H4</accession>
<name>A0ABD1Y2H4_9MARC</name>
<feature type="domain" description="Protein kinase" evidence="14">
    <location>
        <begin position="77"/>
        <end position="364"/>
    </location>
</feature>
<dbReference type="PROSITE" id="PS00107">
    <property type="entry name" value="PROTEIN_KINASE_ATP"/>
    <property type="match status" value="1"/>
</dbReference>
<keyword evidence="7 13" id="KW-0418">Kinase</keyword>
<dbReference type="AlphaFoldDB" id="A0ABD1Y2H4"/>
<evidence type="ECO:0000313" key="15">
    <source>
        <dbReference type="EMBL" id="KAL2619847.1"/>
    </source>
</evidence>
<dbReference type="InterPro" id="IPR017441">
    <property type="entry name" value="Protein_kinase_ATP_BS"/>
</dbReference>
<proteinExistence type="inferred from homology"/>
<evidence type="ECO:0000256" key="10">
    <source>
        <dbReference type="ARBA" id="ARBA00048312"/>
    </source>
</evidence>
<comment type="catalytic activity">
    <reaction evidence="10">
        <text>L-seryl-[protein] + ATP = O-phospho-L-seryl-[protein] + ADP + H(+)</text>
        <dbReference type="Rhea" id="RHEA:17989"/>
        <dbReference type="Rhea" id="RHEA-COMP:9863"/>
        <dbReference type="Rhea" id="RHEA-COMP:11604"/>
        <dbReference type="ChEBI" id="CHEBI:15378"/>
        <dbReference type="ChEBI" id="CHEBI:29999"/>
        <dbReference type="ChEBI" id="CHEBI:30616"/>
        <dbReference type="ChEBI" id="CHEBI:83421"/>
        <dbReference type="ChEBI" id="CHEBI:456216"/>
        <dbReference type="EC" id="2.7.11.24"/>
    </reaction>
</comment>
<dbReference type="PANTHER" id="PTHR24055">
    <property type="entry name" value="MITOGEN-ACTIVATED PROTEIN KINASE"/>
    <property type="match status" value="1"/>
</dbReference>
<keyword evidence="5 13" id="KW-0808">Transferase</keyword>
<dbReference type="InterPro" id="IPR011009">
    <property type="entry name" value="Kinase-like_dom_sf"/>
</dbReference>
<dbReference type="Gene3D" id="3.30.200.20">
    <property type="entry name" value="Phosphorylase Kinase, domain 1"/>
    <property type="match status" value="1"/>
</dbReference>
<evidence type="ECO:0000256" key="2">
    <source>
        <dbReference type="ARBA" id="ARBA00012411"/>
    </source>
</evidence>
<evidence type="ECO:0000259" key="14">
    <source>
        <dbReference type="PROSITE" id="PS50011"/>
    </source>
</evidence>
<evidence type="ECO:0000256" key="6">
    <source>
        <dbReference type="ARBA" id="ARBA00022741"/>
    </source>
</evidence>
<dbReference type="PROSITE" id="PS01351">
    <property type="entry name" value="MAPK"/>
    <property type="match status" value="1"/>
</dbReference>
<keyword evidence="3 12" id="KW-0723">Serine/threonine-protein kinase</keyword>
<evidence type="ECO:0000256" key="7">
    <source>
        <dbReference type="ARBA" id="ARBA00022777"/>
    </source>
</evidence>
<comment type="similarity">
    <text evidence="13">Belongs to the protein kinase superfamily. Ser/Thr protein kinase family. MAP kinase subfamily.</text>
</comment>
<evidence type="ECO:0000256" key="12">
    <source>
        <dbReference type="RuleBase" id="RU000304"/>
    </source>
</evidence>
<dbReference type="GO" id="GO:0004707">
    <property type="term" value="F:MAP kinase activity"/>
    <property type="evidence" value="ECO:0007669"/>
    <property type="project" value="UniProtKB-EC"/>
</dbReference>
<dbReference type="CDD" id="cd07858">
    <property type="entry name" value="STKc_TEY_MAPK"/>
    <property type="match status" value="1"/>
</dbReference>
<keyword evidence="6 11" id="KW-0547">Nucleotide-binding</keyword>
<keyword evidence="16" id="KW-1185">Reference proteome</keyword>
<comment type="catalytic activity">
    <reaction evidence="9 13">
        <text>L-threonyl-[protein] + ATP = O-phospho-L-threonyl-[protein] + ADP + H(+)</text>
        <dbReference type="Rhea" id="RHEA:46608"/>
        <dbReference type="Rhea" id="RHEA-COMP:11060"/>
        <dbReference type="Rhea" id="RHEA-COMP:11605"/>
        <dbReference type="ChEBI" id="CHEBI:15378"/>
        <dbReference type="ChEBI" id="CHEBI:30013"/>
        <dbReference type="ChEBI" id="CHEBI:30616"/>
        <dbReference type="ChEBI" id="CHEBI:61977"/>
        <dbReference type="ChEBI" id="CHEBI:456216"/>
        <dbReference type="EC" id="2.7.11.24"/>
    </reaction>
</comment>
<dbReference type="SMART" id="SM00220">
    <property type="entry name" value="S_TKc"/>
    <property type="match status" value="1"/>
</dbReference>
<dbReference type="SUPFAM" id="SSF56112">
    <property type="entry name" value="Protein kinase-like (PK-like)"/>
    <property type="match status" value="1"/>
</dbReference>
<dbReference type="Pfam" id="PF00069">
    <property type="entry name" value="Pkinase"/>
    <property type="match status" value="1"/>
</dbReference>
<evidence type="ECO:0000313" key="16">
    <source>
        <dbReference type="Proteomes" id="UP001605036"/>
    </source>
</evidence>
<dbReference type="EMBL" id="JBHFFA010000006">
    <property type="protein sequence ID" value="KAL2619847.1"/>
    <property type="molecule type" value="Genomic_DNA"/>
</dbReference>
<evidence type="ECO:0000256" key="9">
    <source>
        <dbReference type="ARBA" id="ARBA00047592"/>
    </source>
</evidence>
<evidence type="ECO:0000256" key="5">
    <source>
        <dbReference type="ARBA" id="ARBA00022679"/>
    </source>
</evidence>
<dbReference type="InterPro" id="IPR003527">
    <property type="entry name" value="MAP_kinase_CS"/>
</dbReference>